<dbReference type="Proteomes" id="UP000187455">
    <property type="component" value="Unassembled WGS sequence"/>
</dbReference>
<feature type="transmembrane region" description="Helical" evidence="8">
    <location>
        <begin position="442"/>
        <end position="464"/>
    </location>
</feature>
<dbReference type="STRING" id="133383.A0A1R0GQU7"/>
<proteinExistence type="inferred from homology"/>
<keyword evidence="4 8" id="KW-0812">Transmembrane</keyword>
<dbReference type="GO" id="GO:0055064">
    <property type="term" value="P:chloride ion homeostasis"/>
    <property type="evidence" value="ECO:0007669"/>
    <property type="project" value="TreeGrafter"/>
</dbReference>
<feature type="transmembrane region" description="Helical" evidence="8">
    <location>
        <begin position="371"/>
        <end position="399"/>
    </location>
</feature>
<evidence type="ECO:0000256" key="3">
    <source>
        <dbReference type="ARBA" id="ARBA00022448"/>
    </source>
</evidence>
<feature type="domain" description="Amino acid permease/ SLC12A" evidence="9">
    <location>
        <begin position="126"/>
        <end position="187"/>
    </location>
</feature>
<evidence type="ECO:0000256" key="7">
    <source>
        <dbReference type="SAM" id="MobiDB-lite"/>
    </source>
</evidence>
<protein>
    <submittedName>
        <fullName evidence="11">Putative transporter</fullName>
    </submittedName>
</protein>
<keyword evidence="12" id="KW-1185">Reference proteome</keyword>
<dbReference type="OrthoDB" id="2020542at2759"/>
<evidence type="ECO:0000313" key="12">
    <source>
        <dbReference type="Proteomes" id="UP000187455"/>
    </source>
</evidence>
<evidence type="ECO:0000256" key="1">
    <source>
        <dbReference type="ARBA" id="ARBA00004141"/>
    </source>
</evidence>
<feature type="transmembrane region" description="Helical" evidence="8">
    <location>
        <begin position="188"/>
        <end position="210"/>
    </location>
</feature>
<comment type="subcellular location">
    <subcellularLocation>
        <location evidence="1">Membrane</location>
        <topology evidence="1">Multi-pass membrane protein</topology>
    </subcellularLocation>
</comment>
<dbReference type="PANTHER" id="PTHR11827">
    <property type="entry name" value="SOLUTE CARRIER FAMILY 12, CATION COTRANSPORTERS"/>
    <property type="match status" value="1"/>
</dbReference>
<feature type="domain" description="Amino acid permease/ SLC12A" evidence="9">
    <location>
        <begin position="228"/>
        <end position="567"/>
    </location>
</feature>
<evidence type="ECO:0000256" key="2">
    <source>
        <dbReference type="ARBA" id="ARBA00010593"/>
    </source>
</evidence>
<evidence type="ECO:0000256" key="4">
    <source>
        <dbReference type="ARBA" id="ARBA00022692"/>
    </source>
</evidence>
<feature type="transmembrane region" description="Helical" evidence="8">
    <location>
        <begin position="476"/>
        <end position="498"/>
    </location>
</feature>
<evidence type="ECO:0000256" key="8">
    <source>
        <dbReference type="SAM" id="Phobius"/>
    </source>
</evidence>
<evidence type="ECO:0000259" key="9">
    <source>
        <dbReference type="Pfam" id="PF00324"/>
    </source>
</evidence>
<dbReference type="GO" id="GO:0034486">
    <property type="term" value="P:vacuolar transmembrane transport"/>
    <property type="evidence" value="ECO:0007669"/>
    <property type="project" value="TreeGrafter"/>
</dbReference>
<feature type="transmembrane region" description="Helical" evidence="8">
    <location>
        <begin position="230"/>
        <end position="252"/>
    </location>
</feature>
<dbReference type="GO" id="GO:0006884">
    <property type="term" value="P:cell volume homeostasis"/>
    <property type="evidence" value="ECO:0007669"/>
    <property type="project" value="TreeGrafter"/>
</dbReference>
<evidence type="ECO:0000256" key="5">
    <source>
        <dbReference type="ARBA" id="ARBA00022989"/>
    </source>
</evidence>
<dbReference type="Gene3D" id="1.20.1740.10">
    <property type="entry name" value="Amino acid/polyamine transporter I"/>
    <property type="match status" value="1"/>
</dbReference>
<feature type="transmembrane region" description="Helical" evidence="8">
    <location>
        <begin position="504"/>
        <end position="521"/>
    </location>
</feature>
<dbReference type="EMBL" id="LSSL01004690">
    <property type="protein sequence ID" value="OLY79271.1"/>
    <property type="molecule type" value="Genomic_DNA"/>
</dbReference>
<gene>
    <name evidence="11" type="ORF">AYI68_g6662</name>
</gene>
<reference evidence="11 12" key="1">
    <citation type="journal article" date="2016" name="Mol. Biol. Evol.">
        <title>Genome-Wide Survey of Gut Fungi (Harpellales) Reveals the First Horizontally Transferred Ubiquitin Gene from a Mosquito Host.</title>
        <authorList>
            <person name="Wang Y."/>
            <person name="White M.M."/>
            <person name="Kvist S."/>
            <person name="Moncalvo J.M."/>
        </authorList>
    </citation>
    <scope>NUCLEOTIDE SEQUENCE [LARGE SCALE GENOMIC DNA]</scope>
    <source>
        <strain evidence="11 12">ALG-7-W6</strain>
    </source>
</reference>
<dbReference type="InterPro" id="IPR004842">
    <property type="entry name" value="SLC12A_fam"/>
</dbReference>
<accession>A0A1R0GQU7</accession>
<dbReference type="GO" id="GO:0015379">
    <property type="term" value="F:potassium:chloride symporter activity"/>
    <property type="evidence" value="ECO:0007669"/>
    <property type="project" value="TreeGrafter"/>
</dbReference>
<dbReference type="GO" id="GO:0055075">
    <property type="term" value="P:potassium ion homeostasis"/>
    <property type="evidence" value="ECO:0007669"/>
    <property type="project" value="TreeGrafter"/>
</dbReference>
<dbReference type="PANTHER" id="PTHR11827:SF72">
    <property type="entry name" value="GH08340P"/>
    <property type="match status" value="1"/>
</dbReference>
<dbReference type="AlphaFoldDB" id="A0A1R0GQU7"/>
<feature type="non-terminal residue" evidence="11">
    <location>
        <position position="703"/>
    </location>
</feature>
<dbReference type="InterPro" id="IPR004841">
    <property type="entry name" value="AA-permease/SLC12A_dom"/>
</dbReference>
<feature type="transmembrane region" description="Helical" evidence="8">
    <location>
        <begin position="126"/>
        <end position="145"/>
    </location>
</feature>
<evidence type="ECO:0000313" key="11">
    <source>
        <dbReference type="EMBL" id="OLY79271.1"/>
    </source>
</evidence>
<feature type="transmembrane region" description="Helical" evidence="8">
    <location>
        <begin position="151"/>
        <end position="176"/>
    </location>
</feature>
<feature type="transmembrane region" description="Helical" evidence="8">
    <location>
        <begin position="330"/>
        <end position="351"/>
    </location>
</feature>
<dbReference type="GO" id="GO:0005774">
    <property type="term" value="C:vacuolar membrane"/>
    <property type="evidence" value="ECO:0007669"/>
    <property type="project" value="TreeGrafter"/>
</dbReference>
<comment type="similarity">
    <text evidence="2">Belongs to the SLC12A transporter family.</text>
</comment>
<evidence type="ECO:0000259" key="10">
    <source>
        <dbReference type="Pfam" id="PF03522"/>
    </source>
</evidence>
<keyword evidence="5 8" id="KW-1133">Transmembrane helix</keyword>
<dbReference type="FunFam" id="1.20.1740.10:FF:000013">
    <property type="entry name" value="Solute carrier family 12 member"/>
    <property type="match status" value="1"/>
</dbReference>
<keyword evidence="6 8" id="KW-0472">Membrane</keyword>
<evidence type="ECO:0000256" key="6">
    <source>
        <dbReference type="ARBA" id="ARBA00023136"/>
    </source>
</evidence>
<dbReference type="Pfam" id="PF03522">
    <property type="entry name" value="SLC12"/>
    <property type="match status" value="1"/>
</dbReference>
<comment type="caution">
    <text evidence="11">The sequence shown here is derived from an EMBL/GenBank/DDBJ whole genome shotgun (WGS) entry which is preliminary data.</text>
</comment>
<feature type="domain" description="SLC12A transporter C-terminal" evidence="10">
    <location>
        <begin position="621"/>
        <end position="696"/>
    </location>
</feature>
<keyword evidence="3" id="KW-0813">Transport</keyword>
<sequence length="703" mass="76132">MSKFAGRSGSLIRDLEEQMEQEPVDHLKSRSTSNQHLDSLKKSARKTLADSPKPSLSHATESSSLLGSKKDRFVHSNSNLHLADFDIQSSPGHSVVEGLDLVDSEEPGIPGPEELGERKLGTLEGVFIPTTLSIFGVIVFVRLGYTVGQAGVLLSLVLFLFGYVVTISTTLSISAIATNGTVKGSIGIMFYAGTMLAGALNVVAFIEPFLNNFGKINGDVSQIFPESKLFAKANSIFSTFIGLSVISILLSFFLKSPFQNPSKNIYYTGLSYDTLMSNLWPDFSVGPNGESETFGKVFGVMFPACVGIMAGASMSGSLKNPSQSIPKGTLYAIALTMVTYLSMVVLLGSSTSRVSLKLNMNVLQEINFIKVLVPIGAISTSITSTLSGIIASSAILQAIARDDLFNILSIFKQVGGSEATYAVIGTYLLSQMVMLYGDVNSVASYVTLFNLLMFASTNFALFVLKSVGATNFRPTFQYFNLTSALIGVVSSLAAMLMVDVDSTIVTIVIMGLLMWYVHRYVDSKDGGQWPHNWGSIGQGLIYHQVRKYILQLDKTDMHIKYWRPQILLLLPPIQSYPKNSTESGVMEIRESAVAVGSGTRGEEFVGRSLELTSKNLIRVGNLLKKGGLYIIGQVVVGKFRDCLELARESELQLVGSIEKKSYKGFVSVAIAKNFQLGARTMVMGSGLGGMRPNIVIFKAGRTR</sequence>
<feature type="region of interest" description="Disordered" evidence="7">
    <location>
        <begin position="1"/>
        <end position="64"/>
    </location>
</feature>
<dbReference type="Pfam" id="PF00324">
    <property type="entry name" value="AA_permease"/>
    <property type="match status" value="2"/>
</dbReference>
<name>A0A1R0GQU7_9FUNG</name>
<dbReference type="InterPro" id="IPR018491">
    <property type="entry name" value="SLC12_C"/>
</dbReference>
<feature type="transmembrane region" description="Helical" evidence="8">
    <location>
        <begin position="300"/>
        <end position="318"/>
    </location>
</feature>
<organism evidence="11 12">
    <name type="scientific">Smittium mucronatum</name>
    <dbReference type="NCBI Taxonomy" id="133383"/>
    <lineage>
        <taxon>Eukaryota</taxon>
        <taxon>Fungi</taxon>
        <taxon>Fungi incertae sedis</taxon>
        <taxon>Zoopagomycota</taxon>
        <taxon>Kickxellomycotina</taxon>
        <taxon>Harpellomycetes</taxon>
        <taxon>Harpellales</taxon>
        <taxon>Legeriomycetaceae</taxon>
        <taxon>Smittium</taxon>
    </lineage>
</organism>